<dbReference type="EMBL" id="JAWQEG010003597">
    <property type="protein sequence ID" value="KAK3865406.1"/>
    <property type="molecule type" value="Genomic_DNA"/>
</dbReference>
<accession>A0AAE1F221</accession>
<gene>
    <name evidence="19" type="ORF">Pcinc_028992</name>
</gene>
<dbReference type="SMART" id="SM00079">
    <property type="entry name" value="PBPe"/>
    <property type="match status" value="1"/>
</dbReference>
<evidence type="ECO:0000313" key="19">
    <source>
        <dbReference type="EMBL" id="KAK3865406.1"/>
    </source>
</evidence>
<feature type="compositionally biased region" description="Polar residues" evidence="14">
    <location>
        <begin position="400"/>
        <end position="414"/>
    </location>
</feature>
<dbReference type="Gene3D" id="1.10.287.70">
    <property type="match status" value="1"/>
</dbReference>
<keyword evidence="11" id="KW-0325">Glycoprotein</keyword>
<evidence type="ECO:0000256" key="5">
    <source>
        <dbReference type="ARBA" id="ARBA00022692"/>
    </source>
</evidence>
<name>A0AAE1F221_PETCI</name>
<dbReference type="SMART" id="SM00918">
    <property type="entry name" value="Lig_chan-Glu_bd"/>
    <property type="match status" value="1"/>
</dbReference>
<keyword evidence="3" id="KW-0813">Transport</keyword>
<evidence type="ECO:0000256" key="7">
    <source>
        <dbReference type="ARBA" id="ARBA00023054"/>
    </source>
</evidence>
<dbReference type="Pfam" id="PF00060">
    <property type="entry name" value="Lig_chan"/>
    <property type="match status" value="1"/>
</dbReference>
<dbReference type="PANTHER" id="PTHR42643">
    <property type="entry name" value="IONOTROPIC RECEPTOR 20A-RELATED"/>
    <property type="match status" value="1"/>
</dbReference>
<dbReference type="Proteomes" id="UP001286313">
    <property type="component" value="Unassembled WGS sequence"/>
</dbReference>
<evidence type="ECO:0000256" key="15">
    <source>
        <dbReference type="SAM" id="Phobius"/>
    </source>
</evidence>
<dbReference type="InterPro" id="IPR001320">
    <property type="entry name" value="Iontro_rcpt_C"/>
</dbReference>
<evidence type="ECO:0000256" key="12">
    <source>
        <dbReference type="ARBA" id="ARBA00023286"/>
    </source>
</evidence>
<feature type="region of interest" description="Disordered" evidence="14">
    <location>
        <begin position="400"/>
        <end position="431"/>
    </location>
</feature>
<feature type="transmembrane region" description="Helical" evidence="15">
    <location>
        <begin position="884"/>
        <end position="906"/>
    </location>
</feature>
<dbReference type="AlphaFoldDB" id="A0AAE1F221"/>
<keyword evidence="16" id="KW-0732">Signal</keyword>
<feature type="transmembrane region" description="Helical" evidence="15">
    <location>
        <begin position="692"/>
        <end position="711"/>
    </location>
</feature>
<evidence type="ECO:0000256" key="1">
    <source>
        <dbReference type="ARBA" id="ARBA00004651"/>
    </source>
</evidence>
<evidence type="ECO:0000256" key="2">
    <source>
        <dbReference type="ARBA" id="ARBA00008685"/>
    </source>
</evidence>
<keyword evidence="20" id="KW-1185">Reference proteome</keyword>
<evidence type="ECO:0000256" key="16">
    <source>
        <dbReference type="SAM" id="SignalP"/>
    </source>
</evidence>
<dbReference type="FunFam" id="3.40.190.10:FF:000078">
    <property type="entry name" value="glutamate receptor ionotropic, NMDA 3B"/>
    <property type="match status" value="1"/>
</dbReference>
<keyword evidence="10" id="KW-0675">Receptor</keyword>
<proteinExistence type="inferred from homology"/>
<feature type="region of interest" description="Disordered" evidence="14">
    <location>
        <begin position="643"/>
        <end position="664"/>
    </location>
</feature>
<dbReference type="GO" id="GO:0015276">
    <property type="term" value="F:ligand-gated monoatomic ion channel activity"/>
    <property type="evidence" value="ECO:0007669"/>
    <property type="project" value="InterPro"/>
</dbReference>
<evidence type="ECO:0000256" key="14">
    <source>
        <dbReference type="SAM" id="MobiDB-lite"/>
    </source>
</evidence>
<keyword evidence="8" id="KW-0406">Ion transport</keyword>
<keyword evidence="7" id="KW-0175">Coiled coil</keyword>
<keyword evidence="6 15" id="KW-1133">Transmembrane helix</keyword>
<evidence type="ECO:0000256" key="9">
    <source>
        <dbReference type="ARBA" id="ARBA00023136"/>
    </source>
</evidence>
<dbReference type="GO" id="GO:0043226">
    <property type="term" value="C:organelle"/>
    <property type="evidence" value="ECO:0007669"/>
    <property type="project" value="UniProtKB-ARBA"/>
</dbReference>
<comment type="caution">
    <text evidence="19">The sequence shown here is derived from an EMBL/GenBank/DDBJ whole genome shotgun (WGS) entry which is preliminary data.</text>
</comment>
<dbReference type="SUPFAM" id="SSF81324">
    <property type="entry name" value="Voltage-gated potassium channels"/>
    <property type="match status" value="1"/>
</dbReference>
<dbReference type="SUPFAM" id="SSF53850">
    <property type="entry name" value="Periplasmic binding protein-like II"/>
    <property type="match status" value="1"/>
</dbReference>
<dbReference type="Gene3D" id="3.40.190.10">
    <property type="entry name" value="Periplasmic binding protein-like II"/>
    <property type="match status" value="1"/>
</dbReference>
<keyword evidence="12" id="KW-1071">Ligand-gated ion channel</keyword>
<dbReference type="PANTHER" id="PTHR42643:SF24">
    <property type="entry name" value="IONOTROPIC RECEPTOR 60A"/>
    <property type="match status" value="1"/>
</dbReference>
<feature type="transmembrane region" description="Helical" evidence="15">
    <location>
        <begin position="536"/>
        <end position="565"/>
    </location>
</feature>
<feature type="compositionally biased region" description="Basic and acidic residues" evidence="14">
    <location>
        <begin position="643"/>
        <end position="656"/>
    </location>
</feature>
<keyword evidence="5 15" id="KW-0812">Transmembrane</keyword>
<evidence type="ECO:0000256" key="6">
    <source>
        <dbReference type="ARBA" id="ARBA00022989"/>
    </source>
</evidence>
<dbReference type="InterPro" id="IPR019594">
    <property type="entry name" value="Glu/Gly-bd"/>
</dbReference>
<comment type="subcellular location">
    <subcellularLocation>
        <location evidence="1">Cell membrane</location>
        <topology evidence="1">Multi-pass membrane protein</topology>
    </subcellularLocation>
</comment>
<sequence length="940" mass="104468">MKAPYRLTFLMVVVITLSSNLVRPAINSAVTVLKENCEGENDGVVTWLPNNVTVLPLSCHATSLPSLPSRPSALVVLASCETVSTLASSEGVASNSSDGTFSRLLLLPVPTRSYTCGRLTQHSLRRSLPTPCHVSLHPLRRAVDLTLSWMVYHSWNALTLLYDTSLDLTSHVTLVKRLLEGSGRVGASVALLEVEEGGAGLEVVLEDLLSKWREEGARRLVVVARDTTVVSLLSLISKLVLEDDESDCDWLIFSTINSYVIDHFTPITGHRVYFVNNPLLMDQQGRGQEAVKLAEFLTNITSSCWEAFNVSLPQIPVYVKRPNYESGLSPRVTMAESGPTLVPAYSWAPPALGESVRSGNRWTTGRLKPLSARPQYQLYGAHLIVATLRGEPFVKAIMEKTTNSTRKDNGNVTGQEDELPQASPSPSPRQLPHHVTCHQPIAFVGFLVDMLQVLSTEMNFTYTMYEVCDASYGSKVNGVWTGVVGEVIYKRAHIGLANLGANYARSLAVSFPRVSTSYGGAGIILKRPPSSVQDLLVIYLLPFSTSVWSCVLATVPAAALTITLATCPRQRLRQFIFGSCVPSPRQPPSYNQKVKGRPPIKVFVTSPGLTVTDRTHDTKDEFSCSKLNYYSRQLDFQQSSLKRNESLEKEKQRDDMSEVEEHDEPQSFLNGVWFASTVLMQQGQDVVPRTGVARFVFGVMWVSSVVLYAAYTSNLVSHFTVTKQSLPVNNLEELAKSDYYKFGTRTGSVYIDNLKTSTTEVYEAAYRRLESFDSSVFMPDYETAIATTQRGSYAFIADYVVLDYYQKKDCDLVLLKQQLFPSMSSFVLPRHSPLLPAFNHYLARMSESGILEKLRQRWWSGQPCPDATTVTAYQSVELWKVVSALFLMGLGVLLSLVVCCCEYLIMSRQFSLRHTRTSRLSTLNAKQNATFETEDDIHES</sequence>
<evidence type="ECO:0000256" key="4">
    <source>
        <dbReference type="ARBA" id="ARBA00022475"/>
    </source>
</evidence>
<comment type="similarity">
    <text evidence="2">Belongs to the glutamate-gated ion channel (TC 1.A.10.1) family.</text>
</comment>
<evidence type="ECO:0000256" key="10">
    <source>
        <dbReference type="ARBA" id="ARBA00023170"/>
    </source>
</evidence>
<evidence type="ECO:0000256" key="8">
    <source>
        <dbReference type="ARBA" id="ARBA00023065"/>
    </source>
</evidence>
<keyword evidence="13" id="KW-0407">Ion channel</keyword>
<feature type="domain" description="Ionotropic glutamate receptor L-glutamate and glycine-binding" evidence="18">
    <location>
        <begin position="420"/>
        <end position="489"/>
    </location>
</feature>
<feature type="signal peptide" evidence="16">
    <location>
        <begin position="1"/>
        <end position="24"/>
    </location>
</feature>
<keyword evidence="4" id="KW-1003">Cell membrane</keyword>
<evidence type="ECO:0000256" key="11">
    <source>
        <dbReference type="ARBA" id="ARBA00023180"/>
    </source>
</evidence>
<evidence type="ECO:0000259" key="17">
    <source>
        <dbReference type="SMART" id="SM00079"/>
    </source>
</evidence>
<evidence type="ECO:0000259" key="18">
    <source>
        <dbReference type="SMART" id="SM00918"/>
    </source>
</evidence>
<evidence type="ECO:0000256" key="13">
    <source>
        <dbReference type="ARBA" id="ARBA00023303"/>
    </source>
</evidence>
<keyword evidence="9 15" id="KW-0472">Membrane</keyword>
<dbReference type="InterPro" id="IPR052192">
    <property type="entry name" value="Insect_Ionotropic_Sensory_Rcpt"/>
</dbReference>
<feature type="domain" description="Ionotropic glutamate receptor C-terminal" evidence="17">
    <location>
        <begin position="434"/>
        <end position="861"/>
    </location>
</feature>
<evidence type="ECO:0000313" key="20">
    <source>
        <dbReference type="Proteomes" id="UP001286313"/>
    </source>
</evidence>
<dbReference type="Pfam" id="PF10613">
    <property type="entry name" value="Lig_chan-Glu_bd"/>
    <property type="match status" value="1"/>
</dbReference>
<protein>
    <submittedName>
        <fullName evidence="19">Uncharacterized protein</fullName>
    </submittedName>
</protein>
<dbReference type="GO" id="GO:0005886">
    <property type="term" value="C:plasma membrane"/>
    <property type="evidence" value="ECO:0007669"/>
    <property type="project" value="UniProtKB-SubCell"/>
</dbReference>
<dbReference type="GO" id="GO:0050906">
    <property type="term" value="P:detection of stimulus involved in sensory perception"/>
    <property type="evidence" value="ECO:0007669"/>
    <property type="project" value="UniProtKB-ARBA"/>
</dbReference>
<evidence type="ECO:0000256" key="3">
    <source>
        <dbReference type="ARBA" id="ARBA00022448"/>
    </source>
</evidence>
<organism evidence="19 20">
    <name type="scientific">Petrolisthes cinctipes</name>
    <name type="common">Flat porcelain crab</name>
    <dbReference type="NCBI Taxonomy" id="88211"/>
    <lineage>
        <taxon>Eukaryota</taxon>
        <taxon>Metazoa</taxon>
        <taxon>Ecdysozoa</taxon>
        <taxon>Arthropoda</taxon>
        <taxon>Crustacea</taxon>
        <taxon>Multicrustacea</taxon>
        <taxon>Malacostraca</taxon>
        <taxon>Eumalacostraca</taxon>
        <taxon>Eucarida</taxon>
        <taxon>Decapoda</taxon>
        <taxon>Pleocyemata</taxon>
        <taxon>Anomura</taxon>
        <taxon>Galatheoidea</taxon>
        <taxon>Porcellanidae</taxon>
        <taxon>Petrolisthes</taxon>
    </lineage>
</organism>
<reference evidence="19" key="1">
    <citation type="submission" date="2023-10" db="EMBL/GenBank/DDBJ databases">
        <title>Genome assemblies of two species of porcelain crab, Petrolisthes cinctipes and Petrolisthes manimaculis (Anomura: Porcellanidae).</title>
        <authorList>
            <person name="Angst P."/>
        </authorList>
    </citation>
    <scope>NUCLEOTIDE SEQUENCE</scope>
    <source>
        <strain evidence="19">PB745_01</strain>
        <tissue evidence="19">Gill</tissue>
    </source>
</reference>
<feature type="chain" id="PRO_5042218507" evidence="16">
    <location>
        <begin position="25"/>
        <end position="940"/>
    </location>
</feature>